<dbReference type="GO" id="GO:0006032">
    <property type="term" value="P:chitin catabolic process"/>
    <property type="evidence" value="ECO:0007669"/>
    <property type="project" value="TreeGrafter"/>
</dbReference>
<dbReference type="PANTHER" id="PTHR11177:SF317">
    <property type="entry name" value="CHITINASE 12-RELATED"/>
    <property type="match status" value="1"/>
</dbReference>
<dbReference type="PROSITE" id="PS00018">
    <property type="entry name" value="EF_HAND_1"/>
    <property type="match status" value="1"/>
</dbReference>
<accession>A0A517YP19</accession>
<dbReference type="InterPro" id="IPR017853">
    <property type="entry name" value="GH"/>
</dbReference>
<dbReference type="InterPro" id="IPR018247">
    <property type="entry name" value="EF_Hand_1_Ca_BS"/>
</dbReference>
<evidence type="ECO:0000313" key="10">
    <source>
        <dbReference type="Proteomes" id="UP000317369"/>
    </source>
</evidence>
<dbReference type="AlphaFoldDB" id="A0A517YP19"/>
<dbReference type="InterPro" id="IPR001579">
    <property type="entry name" value="Glyco_hydro_18_chit_AS"/>
</dbReference>
<sequence>MFNDCKKLTEMGRVCFCALLVGAVLFCVVEDGWGADRSRSRRRRMRDRERAEQIEKVDEQTEEKAEVGEEESGEEKAADDEGSEKDREEALRKKREEMEAKRKAAREKAMQERAAVKDELKVGGVRPVRGLEAAEFRVYGYMPDYVKAFWPKVKMEYLTDVIFFKAGMNIEAEVSMGQGNVDFLKRMSRAAKGKGLKVHVAIGGWRTAEIQKKYVKVMTTLKLRRKLVREISLFVKKHRLDGFNLDWEYPDPGEQTKGYSEFLYELTMALKGGKKTVGTAVMQKIPMLLKRGFAQDAVMTMTYDFQPVNSPIDKVKESVNYWLSLMKKNGIKNAEEKLVMGVPFYGRDLKTWSKAKGYGTILKENPGISEDVDEVKGVAFTNIKSMRERVAWAIDKRLKGVMIWQLGQDAVGEKSLLKAIYKEIMMKKGLPDLNFDGMLTKGDLMMMRRNWLEETLGEEDVEKAWGMGDLNADGKVDGKDVGIVKKSWKDGGKALTVIVGNKSNG</sequence>
<gene>
    <name evidence="9" type="ORF">KS4_00030</name>
</gene>
<proteinExistence type="inferred from homology"/>
<dbReference type="InterPro" id="IPR002105">
    <property type="entry name" value="Dockerin_1_rpt"/>
</dbReference>
<evidence type="ECO:0000259" key="8">
    <source>
        <dbReference type="PROSITE" id="PS51910"/>
    </source>
</evidence>
<evidence type="ECO:0000256" key="4">
    <source>
        <dbReference type="ARBA" id="ARBA00023295"/>
    </source>
</evidence>
<dbReference type="GO" id="GO:0008843">
    <property type="term" value="F:endochitinase activity"/>
    <property type="evidence" value="ECO:0007669"/>
    <property type="project" value="UniProtKB-EC"/>
</dbReference>
<comment type="catalytic activity">
    <reaction evidence="1">
        <text>Random endo-hydrolysis of N-acetyl-beta-D-glucosaminide (1-&gt;4)-beta-linkages in chitin and chitodextrins.</text>
        <dbReference type="EC" id="3.2.1.14"/>
    </reaction>
</comment>
<dbReference type="SUPFAM" id="SSF63446">
    <property type="entry name" value="Type I dockerin domain"/>
    <property type="match status" value="1"/>
</dbReference>
<dbReference type="InterPro" id="IPR011583">
    <property type="entry name" value="Chitinase_II/V-like_cat"/>
</dbReference>
<dbReference type="InterPro" id="IPR036439">
    <property type="entry name" value="Dockerin_dom_sf"/>
</dbReference>
<dbReference type="Pfam" id="PF00404">
    <property type="entry name" value="Dockerin_1"/>
    <property type="match status" value="1"/>
</dbReference>
<evidence type="ECO:0000256" key="1">
    <source>
        <dbReference type="ARBA" id="ARBA00000822"/>
    </source>
</evidence>
<reference evidence="9 10" key="1">
    <citation type="submission" date="2019-02" db="EMBL/GenBank/DDBJ databases">
        <title>Deep-cultivation of Planctomycetes and their phenomic and genomic characterization uncovers novel biology.</title>
        <authorList>
            <person name="Wiegand S."/>
            <person name="Jogler M."/>
            <person name="Boedeker C."/>
            <person name="Pinto D."/>
            <person name="Vollmers J."/>
            <person name="Rivas-Marin E."/>
            <person name="Kohn T."/>
            <person name="Peeters S.H."/>
            <person name="Heuer A."/>
            <person name="Rast P."/>
            <person name="Oberbeckmann S."/>
            <person name="Bunk B."/>
            <person name="Jeske O."/>
            <person name="Meyerdierks A."/>
            <person name="Storesund J.E."/>
            <person name="Kallscheuer N."/>
            <person name="Luecker S."/>
            <person name="Lage O.M."/>
            <person name="Pohl T."/>
            <person name="Merkel B.J."/>
            <person name="Hornburger P."/>
            <person name="Mueller R.-W."/>
            <person name="Bruemmer F."/>
            <person name="Labrenz M."/>
            <person name="Spormann A.M."/>
            <person name="Op den Camp H."/>
            <person name="Overmann J."/>
            <person name="Amann R."/>
            <person name="Jetten M.S.M."/>
            <person name="Mascher T."/>
            <person name="Medema M.H."/>
            <person name="Devos D.P."/>
            <person name="Kaster A.-K."/>
            <person name="Ovreas L."/>
            <person name="Rohde M."/>
            <person name="Galperin M.Y."/>
            <person name="Jogler C."/>
        </authorList>
    </citation>
    <scope>NUCLEOTIDE SEQUENCE [LARGE SCALE GENOMIC DNA]</scope>
    <source>
        <strain evidence="9 10">KS4</strain>
    </source>
</reference>
<evidence type="ECO:0000256" key="2">
    <source>
        <dbReference type="ARBA" id="ARBA00012729"/>
    </source>
</evidence>
<dbReference type="KEGG" id="pcor:KS4_00030"/>
<organism evidence="9 10">
    <name type="scientific">Poriferisphaera corsica</name>
    <dbReference type="NCBI Taxonomy" id="2528020"/>
    <lineage>
        <taxon>Bacteria</taxon>
        <taxon>Pseudomonadati</taxon>
        <taxon>Planctomycetota</taxon>
        <taxon>Phycisphaerae</taxon>
        <taxon>Phycisphaerales</taxon>
        <taxon>Phycisphaeraceae</taxon>
        <taxon>Poriferisphaera</taxon>
    </lineage>
</organism>
<feature type="region of interest" description="Disordered" evidence="7">
    <location>
        <begin position="38"/>
        <end position="108"/>
    </location>
</feature>
<keyword evidence="3 5" id="KW-0378">Hydrolase</keyword>
<protein>
    <recommendedName>
        <fullName evidence="2">chitinase</fullName>
        <ecNumber evidence="2">3.2.1.14</ecNumber>
    </recommendedName>
</protein>
<dbReference type="GO" id="GO:0000272">
    <property type="term" value="P:polysaccharide catabolic process"/>
    <property type="evidence" value="ECO:0007669"/>
    <property type="project" value="InterPro"/>
</dbReference>
<feature type="compositionally biased region" description="Basic and acidic residues" evidence="7">
    <location>
        <begin position="46"/>
        <end position="67"/>
    </location>
</feature>
<keyword evidence="10" id="KW-1185">Reference proteome</keyword>
<keyword evidence="4 5" id="KW-0326">Glycosidase</keyword>
<dbReference type="EC" id="3.2.1.14" evidence="2"/>
<dbReference type="Gene3D" id="3.40.5.30">
    <property type="entry name" value="(Trans)glycosidases - domain 2"/>
    <property type="match status" value="1"/>
</dbReference>
<dbReference type="PROSITE" id="PS51910">
    <property type="entry name" value="GH18_2"/>
    <property type="match status" value="1"/>
</dbReference>
<dbReference type="PROSITE" id="PS01095">
    <property type="entry name" value="GH18_1"/>
    <property type="match status" value="1"/>
</dbReference>
<evidence type="ECO:0000256" key="5">
    <source>
        <dbReference type="RuleBase" id="RU000489"/>
    </source>
</evidence>
<dbReference type="EMBL" id="CP036425">
    <property type="protein sequence ID" value="QDU31975.1"/>
    <property type="molecule type" value="Genomic_DNA"/>
</dbReference>
<evidence type="ECO:0000256" key="7">
    <source>
        <dbReference type="SAM" id="MobiDB-lite"/>
    </source>
</evidence>
<dbReference type="SMART" id="SM00636">
    <property type="entry name" value="Glyco_18"/>
    <property type="match status" value="1"/>
</dbReference>
<dbReference type="InterPro" id="IPR050314">
    <property type="entry name" value="Glycosyl_Hydrlase_18"/>
</dbReference>
<name>A0A517YP19_9BACT</name>
<dbReference type="Pfam" id="PF00704">
    <property type="entry name" value="Glyco_hydro_18"/>
    <property type="match status" value="1"/>
</dbReference>
<comment type="similarity">
    <text evidence="6">Belongs to the glycosyl hydrolase 18 family.</text>
</comment>
<feature type="domain" description="GH18" evidence="8">
    <location>
        <begin position="136"/>
        <end position="427"/>
    </location>
</feature>
<dbReference type="GO" id="GO:0008061">
    <property type="term" value="F:chitin binding"/>
    <property type="evidence" value="ECO:0007669"/>
    <property type="project" value="InterPro"/>
</dbReference>
<dbReference type="Gene3D" id="3.20.20.80">
    <property type="entry name" value="Glycosidases"/>
    <property type="match status" value="1"/>
</dbReference>
<evidence type="ECO:0000313" key="9">
    <source>
        <dbReference type="EMBL" id="QDU31975.1"/>
    </source>
</evidence>
<feature type="compositionally biased region" description="Basic and acidic residues" evidence="7">
    <location>
        <begin position="84"/>
        <end position="108"/>
    </location>
</feature>
<dbReference type="Proteomes" id="UP000317369">
    <property type="component" value="Chromosome"/>
</dbReference>
<dbReference type="Gene3D" id="1.10.1330.10">
    <property type="entry name" value="Dockerin domain"/>
    <property type="match status" value="1"/>
</dbReference>
<evidence type="ECO:0000256" key="3">
    <source>
        <dbReference type="ARBA" id="ARBA00022801"/>
    </source>
</evidence>
<dbReference type="GO" id="GO:0005576">
    <property type="term" value="C:extracellular region"/>
    <property type="evidence" value="ECO:0007669"/>
    <property type="project" value="TreeGrafter"/>
</dbReference>
<dbReference type="PANTHER" id="PTHR11177">
    <property type="entry name" value="CHITINASE"/>
    <property type="match status" value="1"/>
</dbReference>
<evidence type="ECO:0000256" key="6">
    <source>
        <dbReference type="RuleBase" id="RU004453"/>
    </source>
</evidence>
<dbReference type="SUPFAM" id="SSF51445">
    <property type="entry name" value="(Trans)glycosidases"/>
    <property type="match status" value="1"/>
</dbReference>
<dbReference type="InterPro" id="IPR001223">
    <property type="entry name" value="Glyco_hydro18_cat"/>
</dbReference>
<feature type="compositionally biased region" description="Acidic residues" evidence="7">
    <location>
        <begin position="68"/>
        <end position="83"/>
    </location>
</feature>